<keyword evidence="4" id="KW-0479">Metal-binding</keyword>
<dbReference type="Proteomes" id="UP001597180">
    <property type="component" value="Unassembled WGS sequence"/>
</dbReference>
<dbReference type="PANTHER" id="PTHR30352:SF2">
    <property type="entry name" value="ANAEROBIC RIBONUCLEOSIDE-TRIPHOSPHATE REDUCTASE-ACTIVATING PROTEIN"/>
    <property type="match status" value="1"/>
</dbReference>
<keyword evidence="5" id="KW-0408">Iron</keyword>
<evidence type="ECO:0000256" key="1">
    <source>
        <dbReference type="ARBA" id="ARBA00001966"/>
    </source>
</evidence>
<dbReference type="Pfam" id="PF13353">
    <property type="entry name" value="Fer4_12"/>
    <property type="match status" value="1"/>
</dbReference>
<dbReference type="InterPro" id="IPR013785">
    <property type="entry name" value="Aldolase_TIM"/>
</dbReference>
<dbReference type="PANTHER" id="PTHR30352">
    <property type="entry name" value="PYRUVATE FORMATE-LYASE-ACTIVATING ENZYME"/>
    <property type="match status" value="1"/>
</dbReference>
<dbReference type="CDD" id="cd01335">
    <property type="entry name" value="Radical_SAM"/>
    <property type="match status" value="1"/>
</dbReference>
<evidence type="ECO:0000313" key="8">
    <source>
        <dbReference type="Proteomes" id="UP001597180"/>
    </source>
</evidence>
<keyword evidence="6" id="KW-0411">Iron-sulfur</keyword>
<name>A0ABW3UIV3_9BACL</name>
<dbReference type="SFLD" id="SFLDG01066">
    <property type="entry name" value="organic_radical-activating_enz"/>
    <property type="match status" value="1"/>
</dbReference>
<sequence>MASILLNIHGIHRYSYVNGPGKRCVIHFQGCTLDCPGCFNPDSHPLDGGTRMTLETVLECIPQDIEGVTISGGEPFLQQEGLLELVKYIRSRHLSVVLFTGFTMKELRQMPLATDILQHVDVLIDGRFDESVPSSELTAGSYNQTIHLLSERYILEDFKARQVEITLNSDGTIQMTGFPSDSLLKSITTKGESI</sequence>
<evidence type="ECO:0000313" key="7">
    <source>
        <dbReference type="EMBL" id="MFD1220693.1"/>
    </source>
</evidence>
<dbReference type="InterPro" id="IPR012837">
    <property type="entry name" value="NrdG"/>
</dbReference>
<gene>
    <name evidence="7" type="ORF">ACFQ4B_11215</name>
</gene>
<dbReference type="SUPFAM" id="SSF102114">
    <property type="entry name" value="Radical SAM enzymes"/>
    <property type="match status" value="1"/>
</dbReference>
<keyword evidence="2" id="KW-0004">4Fe-4S</keyword>
<dbReference type="EMBL" id="JBHTLU010000013">
    <property type="protein sequence ID" value="MFD1220693.1"/>
    <property type="molecule type" value="Genomic_DNA"/>
</dbReference>
<protein>
    <submittedName>
        <fullName evidence="7">4Fe-4S single cluster domain-containing protein</fullName>
    </submittedName>
</protein>
<evidence type="ECO:0000256" key="3">
    <source>
        <dbReference type="ARBA" id="ARBA00022691"/>
    </source>
</evidence>
<evidence type="ECO:0000256" key="6">
    <source>
        <dbReference type="ARBA" id="ARBA00023014"/>
    </source>
</evidence>
<evidence type="ECO:0000256" key="4">
    <source>
        <dbReference type="ARBA" id="ARBA00022723"/>
    </source>
</evidence>
<organism evidence="7 8">
    <name type="scientific">Paenibacillus vulneris</name>
    <dbReference type="NCBI Taxonomy" id="1133364"/>
    <lineage>
        <taxon>Bacteria</taxon>
        <taxon>Bacillati</taxon>
        <taxon>Bacillota</taxon>
        <taxon>Bacilli</taxon>
        <taxon>Bacillales</taxon>
        <taxon>Paenibacillaceae</taxon>
        <taxon>Paenibacillus</taxon>
    </lineage>
</organism>
<dbReference type="SFLD" id="SFLDS00029">
    <property type="entry name" value="Radical_SAM"/>
    <property type="match status" value="1"/>
</dbReference>
<proteinExistence type="predicted"/>
<comment type="caution">
    <text evidence="7">The sequence shown here is derived from an EMBL/GenBank/DDBJ whole genome shotgun (WGS) entry which is preliminary data.</text>
</comment>
<keyword evidence="8" id="KW-1185">Reference proteome</keyword>
<accession>A0ABW3UIV3</accession>
<comment type="cofactor">
    <cofactor evidence="1">
        <name>[4Fe-4S] cluster</name>
        <dbReference type="ChEBI" id="CHEBI:49883"/>
    </cofactor>
</comment>
<dbReference type="SFLD" id="SFLDF00299">
    <property type="entry name" value="anaerobic_ribonucleoside-triph"/>
    <property type="match status" value="1"/>
</dbReference>
<dbReference type="InterPro" id="IPR007197">
    <property type="entry name" value="rSAM"/>
</dbReference>
<dbReference type="RefSeq" id="WP_079912060.1">
    <property type="nucleotide sequence ID" value="NZ_BAABJG010000006.1"/>
</dbReference>
<dbReference type="SFLD" id="SFLDG01063">
    <property type="entry name" value="activating_enzymes__group_1"/>
    <property type="match status" value="1"/>
</dbReference>
<dbReference type="Gene3D" id="3.20.20.70">
    <property type="entry name" value="Aldolase class I"/>
    <property type="match status" value="1"/>
</dbReference>
<evidence type="ECO:0000256" key="5">
    <source>
        <dbReference type="ARBA" id="ARBA00023004"/>
    </source>
</evidence>
<evidence type="ECO:0000256" key="2">
    <source>
        <dbReference type="ARBA" id="ARBA00022485"/>
    </source>
</evidence>
<dbReference type="InterPro" id="IPR058240">
    <property type="entry name" value="rSAM_sf"/>
</dbReference>
<dbReference type="InterPro" id="IPR034457">
    <property type="entry name" value="Organic_radical-activating"/>
</dbReference>
<reference evidence="8" key="1">
    <citation type="journal article" date="2019" name="Int. J. Syst. Evol. Microbiol.">
        <title>The Global Catalogue of Microorganisms (GCM) 10K type strain sequencing project: providing services to taxonomists for standard genome sequencing and annotation.</title>
        <authorList>
            <consortium name="The Broad Institute Genomics Platform"/>
            <consortium name="The Broad Institute Genome Sequencing Center for Infectious Disease"/>
            <person name="Wu L."/>
            <person name="Ma J."/>
        </authorList>
    </citation>
    <scope>NUCLEOTIDE SEQUENCE [LARGE SCALE GENOMIC DNA]</scope>
    <source>
        <strain evidence="8">CCUG 53270</strain>
    </source>
</reference>
<keyword evidence="3" id="KW-0949">S-adenosyl-L-methionine</keyword>